<name>A0ABR6TI14_9PSED</name>
<dbReference type="RefSeq" id="WP_185710761.1">
    <property type="nucleotide sequence ID" value="NZ_JAAXCZ010000026.1"/>
</dbReference>
<keyword evidence="1" id="KW-1133">Transmembrane helix</keyword>
<evidence type="ECO:0000256" key="1">
    <source>
        <dbReference type="SAM" id="Phobius"/>
    </source>
</evidence>
<dbReference type="Proteomes" id="UP000534677">
    <property type="component" value="Unassembled WGS sequence"/>
</dbReference>
<accession>A0ABR6TI14</accession>
<proteinExistence type="predicted"/>
<protein>
    <submittedName>
        <fullName evidence="2">Uncharacterized protein</fullName>
    </submittedName>
</protein>
<keyword evidence="1" id="KW-0472">Membrane</keyword>
<feature type="transmembrane region" description="Helical" evidence="1">
    <location>
        <begin position="33"/>
        <end position="54"/>
    </location>
</feature>
<evidence type="ECO:0000313" key="3">
    <source>
        <dbReference type="Proteomes" id="UP000534677"/>
    </source>
</evidence>
<sequence>MAALFEILVFVFLLPYILFGVLLAKVAETIGAMFQPVILLAAVWVAVMGAYLVPSMRATDAPWVTMIESVAQSHVLGVPTPFAFFAFAGVLVVVSLVVKQVKLGSDGANS</sequence>
<evidence type="ECO:0000313" key="2">
    <source>
        <dbReference type="EMBL" id="MBC2385310.1"/>
    </source>
</evidence>
<gene>
    <name evidence="2" type="ORF">HF209_30610</name>
</gene>
<keyword evidence="1" id="KW-0812">Transmembrane</keyword>
<feature type="transmembrane region" description="Helical" evidence="1">
    <location>
        <begin position="7"/>
        <end position="27"/>
    </location>
</feature>
<organism evidence="2 3">
    <name type="scientific">Pseudomonas cremoris</name>
    <dbReference type="NCBI Taxonomy" id="2724178"/>
    <lineage>
        <taxon>Bacteria</taxon>
        <taxon>Pseudomonadati</taxon>
        <taxon>Pseudomonadota</taxon>
        <taxon>Gammaproteobacteria</taxon>
        <taxon>Pseudomonadales</taxon>
        <taxon>Pseudomonadaceae</taxon>
        <taxon>Pseudomonas</taxon>
    </lineage>
</organism>
<reference evidence="2 3" key="1">
    <citation type="submission" date="2020-04" db="EMBL/GenBank/DDBJ databases">
        <title>Pseudomonas crami sp. nov., a novel proteolytic bacterial species isolated from cream.</title>
        <authorList>
            <person name="Hofmann K."/>
            <person name="Woller A."/>
            <person name="Huptas C."/>
            <person name="Wenning M."/>
            <person name="Scherer S."/>
            <person name="Doll E.V."/>
        </authorList>
    </citation>
    <scope>NUCLEOTIDE SEQUENCE [LARGE SCALE GENOMIC DNA]</scope>
    <source>
        <strain evidence="2 3">WS 5096</strain>
    </source>
</reference>
<dbReference type="EMBL" id="JAAXCZ010000026">
    <property type="protein sequence ID" value="MBC2385310.1"/>
    <property type="molecule type" value="Genomic_DNA"/>
</dbReference>
<comment type="caution">
    <text evidence="2">The sequence shown here is derived from an EMBL/GenBank/DDBJ whole genome shotgun (WGS) entry which is preliminary data.</text>
</comment>
<feature type="transmembrane region" description="Helical" evidence="1">
    <location>
        <begin position="75"/>
        <end position="98"/>
    </location>
</feature>
<keyword evidence="3" id="KW-1185">Reference proteome</keyword>